<dbReference type="InterPro" id="IPR036388">
    <property type="entry name" value="WH-like_DNA-bd_sf"/>
</dbReference>
<dbReference type="Gene3D" id="1.10.10.10">
    <property type="entry name" value="Winged helix-like DNA-binding domain superfamily/Winged helix DNA-binding domain"/>
    <property type="match status" value="1"/>
</dbReference>
<keyword evidence="3" id="KW-0238">DNA-binding</keyword>
<name>A0ABS5E9I8_9PROT</name>
<proteinExistence type="inferred from homology"/>
<feature type="domain" description="HTH lysR-type" evidence="5">
    <location>
        <begin position="3"/>
        <end position="60"/>
    </location>
</feature>
<evidence type="ECO:0000256" key="1">
    <source>
        <dbReference type="ARBA" id="ARBA00009437"/>
    </source>
</evidence>
<evidence type="ECO:0000256" key="2">
    <source>
        <dbReference type="ARBA" id="ARBA00023015"/>
    </source>
</evidence>
<comment type="similarity">
    <text evidence="1">Belongs to the LysR transcriptional regulatory family.</text>
</comment>
<organism evidence="6 7">
    <name type="scientific">Neokomagataea anthophila</name>
    <dbReference type="NCBI Taxonomy" id="2826925"/>
    <lineage>
        <taxon>Bacteria</taxon>
        <taxon>Pseudomonadati</taxon>
        <taxon>Pseudomonadota</taxon>
        <taxon>Alphaproteobacteria</taxon>
        <taxon>Acetobacterales</taxon>
        <taxon>Acetobacteraceae</taxon>
        <taxon>Neokomagataea</taxon>
    </lineage>
</organism>
<dbReference type="PANTHER" id="PTHR30537">
    <property type="entry name" value="HTH-TYPE TRANSCRIPTIONAL REGULATOR"/>
    <property type="match status" value="1"/>
</dbReference>
<dbReference type="SUPFAM" id="SSF46785">
    <property type="entry name" value="Winged helix' DNA-binding domain"/>
    <property type="match status" value="1"/>
</dbReference>
<dbReference type="Gene3D" id="3.40.190.290">
    <property type="match status" value="1"/>
</dbReference>
<evidence type="ECO:0000256" key="4">
    <source>
        <dbReference type="ARBA" id="ARBA00023163"/>
    </source>
</evidence>
<dbReference type="PROSITE" id="PS50931">
    <property type="entry name" value="HTH_LYSR"/>
    <property type="match status" value="1"/>
</dbReference>
<dbReference type="InterPro" id="IPR036390">
    <property type="entry name" value="WH_DNA-bd_sf"/>
</dbReference>
<accession>A0ABS5E9I8</accession>
<dbReference type="PRINTS" id="PR00039">
    <property type="entry name" value="HTHLYSR"/>
</dbReference>
<dbReference type="InterPro" id="IPR005119">
    <property type="entry name" value="LysR_subst-bd"/>
</dbReference>
<comment type="caution">
    <text evidence="6">The sequence shown here is derived from an EMBL/GenBank/DDBJ whole genome shotgun (WGS) entry which is preliminary data.</text>
</comment>
<evidence type="ECO:0000256" key="3">
    <source>
        <dbReference type="ARBA" id="ARBA00023125"/>
    </source>
</evidence>
<keyword evidence="4" id="KW-0804">Transcription</keyword>
<dbReference type="SUPFAM" id="SSF53850">
    <property type="entry name" value="Periplasmic binding protein-like II"/>
    <property type="match status" value="1"/>
</dbReference>
<dbReference type="Pfam" id="PF00126">
    <property type="entry name" value="HTH_1"/>
    <property type="match status" value="1"/>
</dbReference>
<dbReference type="InterPro" id="IPR000847">
    <property type="entry name" value="LysR_HTH_N"/>
</dbReference>
<dbReference type="InterPro" id="IPR058163">
    <property type="entry name" value="LysR-type_TF_proteobact-type"/>
</dbReference>
<evidence type="ECO:0000259" key="5">
    <source>
        <dbReference type="PROSITE" id="PS50931"/>
    </source>
</evidence>
<sequence length="300" mass="34283">MRDNFDGVAIFVEVVEAGGFAKAAERIALTRSAVGKSIARLEARLGVQLFHRTTRSHCLTEEGQIYYEHCLRALEELRQATRLLDTGQREVRGHLKIAMPTLFGRYCVEPILIELARTYPSLELDLRFSDHVVDIIGEGFDLAVRHHALAENNHLHARKLLRQTKVVCASPSYLEQRGPLECLSQLSDHESLVYWHRDHVYPWVFQDRSGAEIIPELRWRLRFDHYEAILDATLKGMGVAYLPHWLAHSYIASGALVPVLEGFTSGAFDTYAVWPSVRYMPMRLRVVIDALVRELKQIEA</sequence>
<dbReference type="Pfam" id="PF03466">
    <property type="entry name" value="LysR_substrate"/>
    <property type="match status" value="1"/>
</dbReference>
<evidence type="ECO:0000313" key="7">
    <source>
        <dbReference type="Proteomes" id="UP000677812"/>
    </source>
</evidence>
<gene>
    <name evidence="6" type="ORF">KB213_10955</name>
</gene>
<evidence type="ECO:0000313" key="6">
    <source>
        <dbReference type="EMBL" id="MBR0560567.1"/>
    </source>
</evidence>
<keyword evidence="7" id="KW-1185">Reference proteome</keyword>
<keyword evidence="2" id="KW-0805">Transcription regulation</keyword>
<dbReference type="Proteomes" id="UP000677812">
    <property type="component" value="Unassembled WGS sequence"/>
</dbReference>
<dbReference type="PANTHER" id="PTHR30537:SF5">
    <property type="entry name" value="HTH-TYPE TRANSCRIPTIONAL ACTIVATOR TTDR-RELATED"/>
    <property type="match status" value="1"/>
</dbReference>
<protein>
    <submittedName>
        <fullName evidence="6">LysR family transcriptional regulator</fullName>
    </submittedName>
</protein>
<reference evidence="6 7" key="1">
    <citation type="submission" date="2021-04" db="EMBL/GenBank/DDBJ databases">
        <title>The complete genome sequence of Neokomagataea sp. TBRC 2177.</title>
        <authorList>
            <person name="Charoenyingcharoen P."/>
            <person name="Yukphan P."/>
        </authorList>
    </citation>
    <scope>NUCLEOTIDE SEQUENCE [LARGE SCALE GENOMIC DNA]</scope>
    <source>
        <strain evidence="6 7">TBRC 2177</strain>
    </source>
</reference>
<dbReference type="RefSeq" id="WP_211683084.1">
    <property type="nucleotide sequence ID" value="NZ_JAGRQH010000010.1"/>
</dbReference>
<dbReference type="EMBL" id="JAGRQH010000010">
    <property type="protein sequence ID" value="MBR0560567.1"/>
    <property type="molecule type" value="Genomic_DNA"/>
</dbReference>